<comment type="cofactor">
    <cofactor evidence="3">
        <name>pyridoxal 5'-phosphate</name>
        <dbReference type="ChEBI" id="CHEBI:597326"/>
    </cofactor>
</comment>
<dbReference type="RefSeq" id="WP_246417877.1">
    <property type="nucleotide sequence ID" value="NZ_JACHFD010000002.1"/>
</dbReference>
<evidence type="ECO:0000256" key="2">
    <source>
        <dbReference type="HAMAP-Rule" id="MF_02087"/>
    </source>
</evidence>
<proteinExistence type="inferred from homology"/>
<dbReference type="Gene3D" id="3.20.20.10">
    <property type="entry name" value="Alanine racemase"/>
    <property type="match status" value="1"/>
</dbReference>
<dbReference type="PROSITE" id="PS01211">
    <property type="entry name" value="UPF0001"/>
    <property type="match status" value="1"/>
</dbReference>
<dbReference type="FunFam" id="3.20.20.10:FF:000018">
    <property type="entry name" value="Pyridoxal phosphate homeostasis protein"/>
    <property type="match status" value="1"/>
</dbReference>
<dbReference type="SUPFAM" id="SSF51419">
    <property type="entry name" value="PLP-binding barrel"/>
    <property type="match status" value="1"/>
</dbReference>
<dbReference type="Proteomes" id="UP000557717">
    <property type="component" value="Unassembled WGS sequence"/>
</dbReference>
<accession>A0A840V6F6</accession>
<evidence type="ECO:0000259" key="5">
    <source>
        <dbReference type="Pfam" id="PF01168"/>
    </source>
</evidence>
<keyword evidence="7" id="KW-1185">Reference proteome</keyword>
<sequence length="216" mass="24128">MDRACDQGGRARDEVQLLAVSKTFGWESIQEAYQAGQRSFGESRQQEAEAKIRELPSDIEWHFIGTLQRNKVRKVLEAFSVIHSVSSLRLARHIDRIADEMGVRPKVFLEINIAGEISKGGFPIKTLHGEFAELMALEHLQWQGLMAIPPEEASSAMAAKWFRQVRELRDELQESSGHALPELSMGMSGDYEVAIAEGATLVRVGSAIFGDRFYPA</sequence>
<dbReference type="EMBL" id="JACHFD010000002">
    <property type="protein sequence ID" value="MBB5350358.1"/>
    <property type="molecule type" value="Genomic_DNA"/>
</dbReference>
<evidence type="ECO:0000256" key="1">
    <source>
        <dbReference type="ARBA" id="ARBA00022898"/>
    </source>
</evidence>
<evidence type="ECO:0000313" key="7">
    <source>
        <dbReference type="Proteomes" id="UP000557717"/>
    </source>
</evidence>
<dbReference type="InterPro" id="IPR001608">
    <property type="entry name" value="Ala_racemase_N"/>
</dbReference>
<feature type="domain" description="Alanine racemase N-terminal" evidence="5">
    <location>
        <begin position="12"/>
        <end position="212"/>
    </location>
</feature>
<feature type="modified residue" description="N6-(pyridoxal phosphate)lysine" evidence="2 3">
    <location>
        <position position="22"/>
    </location>
</feature>
<dbReference type="GO" id="GO:0030170">
    <property type="term" value="F:pyridoxal phosphate binding"/>
    <property type="evidence" value="ECO:0007669"/>
    <property type="project" value="UniProtKB-UniRule"/>
</dbReference>
<dbReference type="InterPro" id="IPR029066">
    <property type="entry name" value="PLP-binding_barrel"/>
</dbReference>
<evidence type="ECO:0000256" key="3">
    <source>
        <dbReference type="PIRSR" id="PIRSR004848-1"/>
    </source>
</evidence>
<dbReference type="AlphaFoldDB" id="A0A840V6F6"/>
<gene>
    <name evidence="6" type="ORF">HNR46_000582</name>
</gene>
<dbReference type="PIRSF" id="PIRSF004848">
    <property type="entry name" value="YBL036c_PLPDEIII"/>
    <property type="match status" value="1"/>
</dbReference>
<comment type="similarity">
    <text evidence="2 4">Belongs to the pyridoxal phosphate-binding protein YggS/PROSC family.</text>
</comment>
<name>A0A840V6F6_9BACT</name>
<dbReference type="InterPro" id="IPR011078">
    <property type="entry name" value="PyrdxlP_homeostasis"/>
</dbReference>
<dbReference type="CDD" id="cd00635">
    <property type="entry name" value="PLPDE_III_YBL036c_like"/>
    <property type="match status" value="1"/>
</dbReference>
<dbReference type="HAMAP" id="MF_02087">
    <property type="entry name" value="PLP_homeostasis"/>
    <property type="match status" value="1"/>
</dbReference>
<comment type="function">
    <text evidence="2">Pyridoxal 5'-phosphate (PLP)-binding protein, which is involved in PLP homeostasis.</text>
</comment>
<dbReference type="PANTHER" id="PTHR10146:SF14">
    <property type="entry name" value="PYRIDOXAL PHOSPHATE HOMEOSTASIS PROTEIN"/>
    <property type="match status" value="1"/>
</dbReference>
<comment type="caution">
    <text evidence="6">The sequence shown here is derived from an EMBL/GenBank/DDBJ whole genome shotgun (WGS) entry which is preliminary data.</text>
</comment>
<evidence type="ECO:0000313" key="6">
    <source>
        <dbReference type="EMBL" id="MBB5350358.1"/>
    </source>
</evidence>
<dbReference type="NCBIfam" id="TIGR00044">
    <property type="entry name" value="YggS family pyridoxal phosphate-dependent enzyme"/>
    <property type="match status" value="1"/>
</dbReference>
<reference evidence="6 7" key="1">
    <citation type="submission" date="2020-08" db="EMBL/GenBank/DDBJ databases">
        <title>Genomic Encyclopedia of Type Strains, Phase IV (KMG-IV): sequencing the most valuable type-strain genomes for metagenomic binning, comparative biology and taxonomic classification.</title>
        <authorList>
            <person name="Goeker M."/>
        </authorList>
    </citation>
    <scope>NUCLEOTIDE SEQUENCE [LARGE SCALE GENOMIC DNA]</scope>
    <source>
        <strain evidence="6 7">YC6886</strain>
    </source>
</reference>
<evidence type="ECO:0000256" key="4">
    <source>
        <dbReference type="RuleBase" id="RU004514"/>
    </source>
</evidence>
<protein>
    <recommendedName>
        <fullName evidence="2">Pyridoxal phosphate homeostasis protein</fullName>
        <shortName evidence="2">PLP homeostasis protein</shortName>
    </recommendedName>
</protein>
<organism evidence="6 7">
    <name type="scientific">Haloferula luteola</name>
    <dbReference type="NCBI Taxonomy" id="595692"/>
    <lineage>
        <taxon>Bacteria</taxon>
        <taxon>Pseudomonadati</taxon>
        <taxon>Verrucomicrobiota</taxon>
        <taxon>Verrucomicrobiia</taxon>
        <taxon>Verrucomicrobiales</taxon>
        <taxon>Verrucomicrobiaceae</taxon>
        <taxon>Haloferula</taxon>
    </lineage>
</organism>
<dbReference type="Pfam" id="PF01168">
    <property type="entry name" value="Ala_racemase_N"/>
    <property type="match status" value="1"/>
</dbReference>
<dbReference type="PANTHER" id="PTHR10146">
    <property type="entry name" value="PROLINE SYNTHETASE CO-TRANSCRIBED BACTERIAL HOMOLOG PROTEIN"/>
    <property type="match status" value="1"/>
</dbReference>
<keyword evidence="1 2" id="KW-0663">Pyridoxal phosphate</keyword>